<proteinExistence type="inferred from homology"/>
<accession>A0AAN9TUF5</accession>
<dbReference type="InterPro" id="IPR011333">
    <property type="entry name" value="SKP1/BTB/POZ_sf"/>
</dbReference>
<feature type="region of interest" description="Disordered" evidence="8">
    <location>
        <begin position="677"/>
        <end position="700"/>
    </location>
</feature>
<feature type="domain" description="BTB" evidence="9">
    <location>
        <begin position="342"/>
        <end position="446"/>
    </location>
</feature>
<comment type="subcellular location">
    <subcellularLocation>
        <location evidence="1">Nucleus</location>
    </subcellularLocation>
</comment>
<feature type="compositionally biased region" description="Polar residues" evidence="8">
    <location>
        <begin position="910"/>
        <end position="921"/>
    </location>
</feature>
<keyword evidence="11" id="KW-1185">Reference proteome</keyword>
<evidence type="ECO:0000313" key="11">
    <source>
        <dbReference type="Proteomes" id="UP001367676"/>
    </source>
</evidence>
<dbReference type="GO" id="GO:0006281">
    <property type="term" value="P:DNA repair"/>
    <property type="evidence" value="ECO:0007669"/>
    <property type="project" value="UniProtKB-KW"/>
</dbReference>
<evidence type="ECO:0000256" key="8">
    <source>
        <dbReference type="SAM" id="MobiDB-lite"/>
    </source>
</evidence>
<feature type="region of interest" description="Disordered" evidence="8">
    <location>
        <begin position="621"/>
        <end position="640"/>
    </location>
</feature>
<dbReference type="Pfam" id="PF00651">
    <property type="entry name" value="BTB"/>
    <property type="match status" value="1"/>
</dbReference>
<evidence type="ECO:0000256" key="2">
    <source>
        <dbReference type="ARBA" id="ARBA00006661"/>
    </source>
</evidence>
<keyword evidence="6" id="KW-0539">Nucleus</keyword>
<evidence type="ECO:0000256" key="1">
    <source>
        <dbReference type="ARBA" id="ARBA00004123"/>
    </source>
</evidence>
<evidence type="ECO:0000256" key="7">
    <source>
        <dbReference type="ARBA" id="ARBA00029496"/>
    </source>
</evidence>
<comment type="caution">
    <text evidence="10">The sequence shown here is derived from an EMBL/GenBank/DDBJ whole genome shotgun (WGS) entry which is preliminary data.</text>
</comment>
<feature type="region of interest" description="Disordered" evidence="8">
    <location>
        <begin position="988"/>
        <end position="1020"/>
    </location>
</feature>
<keyword evidence="4" id="KW-0233">DNA recombination</keyword>
<evidence type="ECO:0000256" key="6">
    <source>
        <dbReference type="ARBA" id="ARBA00023242"/>
    </source>
</evidence>
<dbReference type="InterPro" id="IPR000210">
    <property type="entry name" value="BTB/POZ_dom"/>
</dbReference>
<feature type="region of interest" description="Disordered" evidence="8">
    <location>
        <begin position="735"/>
        <end position="755"/>
    </location>
</feature>
<sequence length="1151" mass="129282">MFDGIIIQKDEFCRLHENESASKLNDFCNLLKDNVIQHCPICFKKNTCDQISGFITHLKGCAFKHKISTEQLIKAVQLLEKQTSERVALGLPKIASEKTSMKKNYTKKVGMDSNMQLAMALSVSLRESEYLTRLKETETLIEAGLEQEVVSSCKQLEDFGFKTSKSCDVKPHKTNSRSKDRNTILFSRSQAERERIITEKVAIILIDSEEQNSDSILSANFCHFQLKSKFLRTIRDENCEVWKKSFQSNEEASDKCYYLENLSNFISPCTINVAAKLKHISQIPGRFSSEESHFSRSLQELIDFFRPTTNEALPKSTTKIISSHPPVVRKPKISTLSANYKSLVNKKLMSDITIYAKTERSIYAHKLVFHARCGAILDDTIKETENGKISEIIMWMEFCYESVIAFLEYIYADASDSLNKLDESQLFDLRELCVRYHVNDLKARIDELSLKDEPFVSNAASVEENFDNCLSRSHNSTCTSSDREDEITDGTPSPNPIDGEENLKFLLMALATQNNQPSPEMFGDSDTAFAEENDFSLSIQDSSPNGTCSHGDTPINSVDSTAIEKCESSLAKLSQKLNHDIVGEEKATTSRWTCDTDVICLSDDDDCASIPEDLDQIKLNGMKSEKRKSPSPLLMSPVKKPLNELKLEKRKSPSPLLMSPAKKPIWLNNSLAKQSPLEGKVRKKRRMKKTDLSQYTLSDSPEFSDSDESLYKIRTNICEPSPGCSFSADYSLSSTKPSSKNEASPRTNKLISPDSSFELDDFRNLEPESRNFSNPSYPVVGECCNTPTSKSEALANSVNSRAEVEAPPYISPIWDGFEGCNDDYFVMNFSPSPVAPVSKFSTPVKNLLTKSLVSPISSRTFRGNSCNSVELHGNKDCASSRTPDVPTFESFSIDESVLSKLEKKSCESKPSIQSQIATPSSVRKLKARSKSDTFLTPSPRGNGCVTPVADYSGMKTVELKRELDKYGIKPGLGRNRAKQLLRHIYDQLHPLDGKSTPKQQQEEKQKPKKKSRRKNCAGSDHADGKLAAILTDSDESSNSFASGIEELEASFVDDVQNLDTIEESKSQNVSIDTAFKNLLREDKELHTQVLLYEPIWLDQVKVKLKEKNIKCSSSSLMNYLDEKCITFRTLNQRRVRTRRKKIKVAVETQST</sequence>
<keyword evidence="5" id="KW-0234">DNA repair</keyword>
<dbReference type="Gene3D" id="3.30.710.10">
    <property type="entry name" value="Potassium Channel Kv1.1, Chain A"/>
    <property type="match status" value="1"/>
</dbReference>
<dbReference type="Pfam" id="PF09494">
    <property type="entry name" value="Slx4"/>
    <property type="match status" value="1"/>
</dbReference>
<protein>
    <recommendedName>
        <fullName evidence="7">Structure-specific endonuclease subunit SLX4</fullName>
    </recommendedName>
</protein>
<comment type="similarity">
    <text evidence="2">Belongs to the SLX4 family.</text>
</comment>
<dbReference type="AlphaFoldDB" id="A0AAN9TUF5"/>
<dbReference type="Proteomes" id="UP001367676">
    <property type="component" value="Unassembled WGS sequence"/>
</dbReference>
<dbReference type="InterPro" id="IPR018574">
    <property type="entry name" value="Structure-sp_endonuc_su_Slx4"/>
</dbReference>
<evidence type="ECO:0000256" key="5">
    <source>
        <dbReference type="ARBA" id="ARBA00023204"/>
    </source>
</evidence>
<dbReference type="GO" id="GO:0006260">
    <property type="term" value="P:DNA replication"/>
    <property type="evidence" value="ECO:0007669"/>
    <property type="project" value="InterPro"/>
</dbReference>
<evidence type="ECO:0000259" key="9">
    <source>
        <dbReference type="Pfam" id="PF00651"/>
    </source>
</evidence>
<evidence type="ECO:0000256" key="4">
    <source>
        <dbReference type="ARBA" id="ARBA00023172"/>
    </source>
</evidence>
<name>A0AAN9TUF5_9HEMI</name>
<organism evidence="10 11">
    <name type="scientific">Parthenolecanium corni</name>
    <dbReference type="NCBI Taxonomy" id="536013"/>
    <lineage>
        <taxon>Eukaryota</taxon>
        <taxon>Metazoa</taxon>
        <taxon>Ecdysozoa</taxon>
        <taxon>Arthropoda</taxon>
        <taxon>Hexapoda</taxon>
        <taxon>Insecta</taxon>
        <taxon>Pterygota</taxon>
        <taxon>Neoptera</taxon>
        <taxon>Paraneoptera</taxon>
        <taxon>Hemiptera</taxon>
        <taxon>Sternorrhyncha</taxon>
        <taxon>Coccoidea</taxon>
        <taxon>Coccidae</taxon>
        <taxon>Parthenolecanium</taxon>
    </lineage>
</organism>
<dbReference type="GO" id="GO:0033557">
    <property type="term" value="C:Slx1-Slx4 complex"/>
    <property type="evidence" value="ECO:0007669"/>
    <property type="project" value="InterPro"/>
</dbReference>
<evidence type="ECO:0000313" key="10">
    <source>
        <dbReference type="EMBL" id="KAK7590772.1"/>
    </source>
</evidence>
<dbReference type="SUPFAM" id="SSF54695">
    <property type="entry name" value="POZ domain"/>
    <property type="match status" value="1"/>
</dbReference>
<dbReference type="CDD" id="cd22999">
    <property type="entry name" value="SAP_SLX4"/>
    <property type="match status" value="1"/>
</dbReference>
<keyword evidence="3" id="KW-0227">DNA damage</keyword>
<dbReference type="GO" id="GO:0000712">
    <property type="term" value="P:resolution of meiotic recombination intermediates"/>
    <property type="evidence" value="ECO:0007669"/>
    <property type="project" value="TreeGrafter"/>
</dbReference>
<feature type="region of interest" description="Disordered" evidence="8">
    <location>
        <begin position="909"/>
        <end position="940"/>
    </location>
</feature>
<dbReference type="EMBL" id="JBBCAQ010000022">
    <property type="protein sequence ID" value="KAK7590772.1"/>
    <property type="molecule type" value="Genomic_DNA"/>
</dbReference>
<evidence type="ECO:0000256" key="3">
    <source>
        <dbReference type="ARBA" id="ARBA00022763"/>
    </source>
</evidence>
<dbReference type="PANTHER" id="PTHR21541">
    <property type="entry name" value="BTB POZ DOMAIN CONTAINING 12"/>
    <property type="match status" value="1"/>
</dbReference>
<feature type="region of interest" description="Disordered" evidence="8">
    <location>
        <begin position="472"/>
        <end position="499"/>
    </location>
</feature>
<feature type="compositionally biased region" description="Basic residues" evidence="8">
    <location>
        <begin position="1006"/>
        <end position="1015"/>
    </location>
</feature>
<dbReference type="PANTHER" id="PTHR21541:SF3">
    <property type="entry name" value="STRUCTURE-SPECIFIC ENDONUCLEASE SUBUNIT SLX4"/>
    <property type="match status" value="1"/>
</dbReference>
<reference evidence="10 11" key="1">
    <citation type="submission" date="2024-03" db="EMBL/GenBank/DDBJ databases">
        <title>Adaptation during the transition from Ophiocordyceps entomopathogen to insect associate is accompanied by gene loss and intensified selection.</title>
        <authorList>
            <person name="Ward C.M."/>
            <person name="Onetto C.A."/>
            <person name="Borneman A.R."/>
        </authorList>
    </citation>
    <scope>NUCLEOTIDE SEQUENCE [LARGE SCALE GENOMIC DNA]</scope>
    <source>
        <strain evidence="10">AWRI1</strain>
        <tissue evidence="10">Single Adult Female</tissue>
    </source>
</reference>
<gene>
    <name evidence="10" type="ORF">V9T40_002385</name>
</gene>